<dbReference type="PANTHER" id="PTHR19232:SF10">
    <property type="entry name" value="CEREBELLAR DEGENERATION-RELATED PROTEIN 2-LIKE"/>
    <property type="match status" value="1"/>
</dbReference>
<keyword evidence="6" id="KW-1185">Reference proteome</keyword>
<feature type="region of interest" description="Disordered" evidence="4">
    <location>
        <begin position="276"/>
        <end position="316"/>
    </location>
</feature>
<dbReference type="AlphaFoldDB" id="A0A8C6TLY6"/>
<feature type="coiled-coil region" evidence="3">
    <location>
        <begin position="215"/>
        <end position="266"/>
    </location>
</feature>
<dbReference type="Proteomes" id="UP000694523">
    <property type="component" value="Unplaced"/>
</dbReference>
<feature type="compositionally biased region" description="Gly residues" evidence="4">
    <location>
        <begin position="302"/>
        <end position="311"/>
    </location>
</feature>
<protein>
    <submittedName>
        <fullName evidence="5">Cerebellar degeneration-related protein 2-like</fullName>
    </submittedName>
</protein>
<keyword evidence="2 3" id="KW-0175">Coiled coil</keyword>
<evidence type="ECO:0000256" key="1">
    <source>
        <dbReference type="ARBA" id="ARBA00009019"/>
    </source>
</evidence>
<evidence type="ECO:0000313" key="6">
    <source>
        <dbReference type="Proteomes" id="UP000694523"/>
    </source>
</evidence>
<reference evidence="5" key="1">
    <citation type="submission" date="2025-08" db="UniProtKB">
        <authorList>
            <consortium name="Ensembl"/>
        </authorList>
    </citation>
    <scope>IDENTIFICATION</scope>
</reference>
<dbReference type="InterPro" id="IPR026079">
    <property type="entry name" value="CDR2"/>
</dbReference>
<dbReference type="PANTHER" id="PTHR19232">
    <property type="entry name" value="CENTROCORTIN FAMILY MEMBER"/>
    <property type="match status" value="1"/>
</dbReference>
<sequence length="493" mass="55809">MLRAGRMEEFETEEDEPWYDQRDLEQDLHLAAELGKTLLERNKELEDSLQQMYGNNEEQVQEIEYLSKQLEMLRDMNEQHAKVYEQLDVTARELEITNEKLVLESKASQQKIDRLTCTMETLQGQVESLTVRVEELRTLEELRVHREKKERRKTLHSFPCLKELCTSPRYEDGFLLANPGSVDLAEKRPLDEENDRLRDVVTSLRTAMATERSKRETAESECATVLQEYERLEQRLLGAEGCKLRVQELEAELQEMQELRKSRISLLGGMEDGLETLLNNTPETDNLDEGAGLEEGDEGEGGEPGQQGGGVPVRKSCSDTALNAISARDASGRRQGSYAMHANGVRKRGMSILREVDEQYHALLEKYEELLGKCRRHEESLCHAEVQTSRPVSRDPSIKDYNMAGPSGKDYGTAAAGSSTLPPLGAGPSPQTPSTPEALEGISRQVEQVDKRLSQNTPEYKALFKEIFSRLQKTKGDINTSKSERRGKRKGHK</sequence>
<evidence type="ECO:0000256" key="2">
    <source>
        <dbReference type="ARBA" id="ARBA00023054"/>
    </source>
</evidence>
<evidence type="ECO:0000256" key="3">
    <source>
        <dbReference type="SAM" id="Coils"/>
    </source>
</evidence>
<organism evidence="5 6">
    <name type="scientific">Neogobius melanostomus</name>
    <name type="common">round goby</name>
    <dbReference type="NCBI Taxonomy" id="47308"/>
    <lineage>
        <taxon>Eukaryota</taxon>
        <taxon>Metazoa</taxon>
        <taxon>Chordata</taxon>
        <taxon>Craniata</taxon>
        <taxon>Vertebrata</taxon>
        <taxon>Euteleostomi</taxon>
        <taxon>Actinopterygii</taxon>
        <taxon>Neopterygii</taxon>
        <taxon>Teleostei</taxon>
        <taxon>Neoteleostei</taxon>
        <taxon>Acanthomorphata</taxon>
        <taxon>Gobiaria</taxon>
        <taxon>Gobiiformes</taxon>
        <taxon>Gobioidei</taxon>
        <taxon>Gobiidae</taxon>
        <taxon>Benthophilinae</taxon>
        <taxon>Neogobiini</taxon>
        <taxon>Neogobius</taxon>
    </lineage>
</organism>
<name>A0A8C6TLY6_9GOBI</name>
<feature type="compositionally biased region" description="Acidic residues" evidence="4">
    <location>
        <begin position="285"/>
        <end position="301"/>
    </location>
</feature>
<proteinExistence type="inferred from homology"/>
<feature type="region of interest" description="Disordered" evidence="4">
    <location>
        <begin position="381"/>
        <end position="445"/>
    </location>
</feature>
<accession>A0A8C6TLY6</accession>
<reference evidence="5" key="2">
    <citation type="submission" date="2025-09" db="UniProtKB">
        <authorList>
            <consortium name="Ensembl"/>
        </authorList>
    </citation>
    <scope>IDENTIFICATION</scope>
</reference>
<evidence type="ECO:0000313" key="5">
    <source>
        <dbReference type="Ensembl" id="ENSNMLP00000022663.1"/>
    </source>
</evidence>
<comment type="similarity">
    <text evidence="1">Belongs to the CDR2 family.</text>
</comment>
<feature type="region of interest" description="Disordered" evidence="4">
    <location>
        <begin position="471"/>
        <end position="493"/>
    </location>
</feature>
<evidence type="ECO:0000256" key="4">
    <source>
        <dbReference type="SAM" id="MobiDB-lite"/>
    </source>
</evidence>
<feature type="coiled-coil region" evidence="3">
    <location>
        <begin position="42"/>
        <end position="139"/>
    </location>
</feature>
<dbReference type="Ensembl" id="ENSNMLT00000025374.1">
    <property type="protein sequence ID" value="ENSNMLP00000022663.1"/>
    <property type="gene ID" value="ENSNMLG00000014619.1"/>
</dbReference>